<comment type="caution">
    <text evidence="4">The sequence shown here is derived from an EMBL/GenBank/DDBJ whole genome shotgun (WGS) entry which is preliminary data.</text>
</comment>
<feature type="compositionally biased region" description="Pro residues" evidence="1">
    <location>
        <begin position="749"/>
        <end position="759"/>
    </location>
</feature>
<dbReference type="AlphaFoldDB" id="A0AAN8ZXE6"/>
<protein>
    <submittedName>
        <fullName evidence="4">CCR4-NOT transcription complex subunit 1</fullName>
    </submittedName>
</protein>
<dbReference type="Pfam" id="PF16418">
    <property type="entry name" value="CNOT1_HEAT"/>
    <property type="match status" value="1"/>
</dbReference>
<dbReference type="PANTHER" id="PTHR13162">
    <property type="entry name" value="CCR4-NOT TRANSCRIPTION COMPLEX"/>
    <property type="match status" value="1"/>
</dbReference>
<feature type="region of interest" description="Disordered" evidence="1">
    <location>
        <begin position="702"/>
        <end position="764"/>
    </location>
</feature>
<feature type="domain" description="CCR4-NOT transcription complex subunit 1 HEAT repeat" evidence="3">
    <location>
        <begin position="476"/>
        <end position="628"/>
    </location>
</feature>
<evidence type="ECO:0000313" key="5">
    <source>
        <dbReference type="Proteomes" id="UP001381693"/>
    </source>
</evidence>
<feature type="domain" description="CCR4-NOT transcription complex subunit 1 TTP binding" evidence="2">
    <location>
        <begin position="795"/>
        <end position="887"/>
    </location>
</feature>
<sequence length="914" mass="100754">MLQDKETPSSAGVITLGWSSASGGACALLVQHLATTLPPANFIPNLAFAVANPPSPSKYIKAHWVSGVCKALRLSRVQEITLCLHLLQATSVEVRNQATALLKARLPDLVCAYIDTDSGDRELLELSTESLHQLLTHIVHLWRDPPTVLLPQESRQAFISALQREFPRSRVPVVLAPLLYPDSDVLMEKITQEAPANMAKNLLDGSLADLVLELGYNFCNSLEECRNNLMNFGVTSITPVAVAKVLGVMVRTHTGLPTEQIGLQNLNSPSSLWSDTKDKSASNQVQSTVGADAGLTGLGNLTGPHGWNVEVFVKALLEVVPSLNIKEIFSKLDHKGFLVKDRQGLKLLITALRFMLPDQGLRHELFPVEHFYMQWKNTEEQLHLLSQILKNPEIFCFSDYPCTLVPTDSLKTLPELDNKEVSTWKSMQLLEALLYLGETGHYAAVKELFKFPIQHCPDILVLGLVQTSYPYTLLRQDLLASLIPIFLGNHPNAAIILQHAWHTQNNTTTVRQIVMHAMAEWYMMVENDQTRLSRILDVAQDLKALSLLLNAQQFPFVVDLACLAYRREFLKLDKWLTDKIREHGEPFVSACVKFLQRRCPQLVGGKDDMMPKSSQLPPEMMATILVCLNACAMSVSQELSDTIVTMAQNCNMIPVRPRAQQLGFPGGGPTQTTEGALGGIASSLGTLSLGATGGGTSTMFPTPSSTSMTLGGSLGTAPGSPGRPLGPLTAPGTSQSPLSSILPTAQLGPPHPPVTPLPGLPTSSLIQRSHSVQPAVTPKQISSEDLARIFEMPVIVAKEIEDEANSYFQRIYNHPPHPTLSIEEVLEMLNKFCNSSNKREREVFSCMLRNLFEEYRFFPTYPDKELFTTARLFGGIIEQALVKLVPVLLLERVSKLKNQNQNLVSIGFSIRERE</sequence>
<gene>
    <name evidence="4" type="primary">CNOT1_1</name>
    <name evidence="4" type="ORF">SK128_026751</name>
</gene>
<dbReference type="InterPro" id="IPR040398">
    <property type="entry name" value="Not1"/>
</dbReference>
<dbReference type="PANTHER" id="PTHR13162:SF8">
    <property type="entry name" value="CCR4-NOT TRANSCRIPTION COMPLEX SUBUNIT 1"/>
    <property type="match status" value="1"/>
</dbReference>
<proteinExistence type="predicted"/>
<dbReference type="GO" id="GO:0000288">
    <property type="term" value="P:nuclear-transcribed mRNA catabolic process, deadenylation-dependent decay"/>
    <property type="evidence" value="ECO:0007669"/>
    <property type="project" value="TreeGrafter"/>
</dbReference>
<feature type="compositionally biased region" description="Polar residues" evidence="1">
    <location>
        <begin position="731"/>
        <end position="743"/>
    </location>
</feature>
<dbReference type="InterPro" id="IPR032193">
    <property type="entry name" value="CNOT1_TTP_bind"/>
</dbReference>
<evidence type="ECO:0000259" key="3">
    <source>
        <dbReference type="Pfam" id="PF16418"/>
    </source>
</evidence>
<dbReference type="Proteomes" id="UP001381693">
    <property type="component" value="Unassembled WGS sequence"/>
</dbReference>
<dbReference type="EMBL" id="JAXCGZ010018977">
    <property type="protein sequence ID" value="KAK7066939.1"/>
    <property type="molecule type" value="Genomic_DNA"/>
</dbReference>
<dbReference type="InterPro" id="IPR038535">
    <property type="entry name" value="CNOT1_TTP_bind_sf"/>
</dbReference>
<feature type="compositionally biased region" description="Low complexity" evidence="1">
    <location>
        <begin position="702"/>
        <end position="711"/>
    </location>
</feature>
<dbReference type="PROSITE" id="PS51257">
    <property type="entry name" value="PROKAR_LIPOPROTEIN"/>
    <property type="match status" value="1"/>
</dbReference>
<dbReference type="Pfam" id="PF16417">
    <property type="entry name" value="CNOT1_TTP_bind"/>
    <property type="match status" value="1"/>
</dbReference>
<evidence type="ECO:0000256" key="1">
    <source>
        <dbReference type="SAM" id="MobiDB-lite"/>
    </source>
</evidence>
<dbReference type="GO" id="GO:0017148">
    <property type="term" value="P:negative regulation of translation"/>
    <property type="evidence" value="ECO:0007669"/>
    <property type="project" value="InterPro"/>
</dbReference>
<dbReference type="GO" id="GO:0030015">
    <property type="term" value="C:CCR4-NOT core complex"/>
    <property type="evidence" value="ECO:0007669"/>
    <property type="project" value="InterPro"/>
</dbReference>
<reference evidence="4 5" key="1">
    <citation type="submission" date="2023-11" db="EMBL/GenBank/DDBJ databases">
        <title>Halocaridina rubra genome assembly.</title>
        <authorList>
            <person name="Smith C."/>
        </authorList>
    </citation>
    <scope>NUCLEOTIDE SEQUENCE [LARGE SCALE GENOMIC DNA]</scope>
    <source>
        <strain evidence="4">EP-1</strain>
        <tissue evidence="4">Whole</tissue>
    </source>
</reference>
<accession>A0AAN8ZXE6</accession>
<name>A0AAN8ZXE6_HALRR</name>
<evidence type="ECO:0000259" key="2">
    <source>
        <dbReference type="Pfam" id="PF16417"/>
    </source>
</evidence>
<dbReference type="Gene3D" id="1.25.40.840">
    <property type="entry name" value="CCR4-NOT transcription complex subunit 1 TTP binding domain"/>
    <property type="match status" value="1"/>
</dbReference>
<dbReference type="GO" id="GO:0000932">
    <property type="term" value="C:P-body"/>
    <property type="evidence" value="ECO:0007669"/>
    <property type="project" value="TreeGrafter"/>
</dbReference>
<dbReference type="GO" id="GO:0060090">
    <property type="term" value="F:molecular adaptor activity"/>
    <property type="evidence" value="ECO:0007669"/>
    <property type="project" value="TreeGrafter"/>
</dbReference>
<evidence type="ECO:0000313" key="4">
    <source>
        <dbReference type="EMBL" id="KAK7066939.1"/>
    </source>
</evidence>
<keyword evidence="5" id="KW-1185">Reference proteome</keyword>
<organism evidence="4 5">
    <name type="scientific">Halocaridina rubra</name>
    <name type="common">Hawaiian red shrimp</name>
    <dbReference type="NCBI Taxonomy" id="373956"/>
    <lineage>
        <taxon>Eukaryota</taxon>
        <taxon>Metazoa</taxon>
        <taxon>Ecdysozoa</taxon>
        <taxon>Arthropoda</taxon>
        <taxon>Crustacea</taxon>
        <taxon>Multicrustacea</taxon>
        <taxon>Malacostraca</taxon>
        <taxon>Eumalacostraca</taxon>
        <taxon>Eucarida</taxon>
        <taxon>Decapoda</taxon>
        <taxon>Pleocyemata</taxon>
        <taxon>Caridea</taxon>
        <taxon>Atyoidea</taxon>
        <taxon>Atyidae</taxon>
        <taxon>Halocaridina</taxon>
    </lineage>
</organism>
<dbReference type="InterPro" id="IPR032194">
    <property type="entry name" value="CNOT1_HEAT"/>
</dbReference>